<proteinExistence type="predicted"/>
<feature type="domain" description="Reverse transcriptase" evidence="1">
    <location>
        <begin position="1"/>
        <end position="105"/>
    </location>
</feature>
<keyword evidence="3" id="KW-1185">Reference proteome</keyword>
<dbReference type="PANTHER" id="PTHR47027:SF20">
    <property type="entry name" value="REVERSE TRANSCRIPTASE-LIKE PROTEIN WITH RNA-DIRECTED DNA POLYMERASE DOMAIN"/>
    <property type="match status" value="1"/>
</dbReference>
<gene>
    <name evidence="2" type="ORF">BpHYR1_042026</name>
</gene>
<organism evidence="2 3">
    <name type="scientific">Brachionus plicatilis</name>
    <name type="common">Marine rotifer</name>
    <name type="synonym">Brachionus muelleri</name>
    <dbReference type="NCBI Taxonomy" id="10195"/>
    <lineage>
        <taxon>Eukaryota</taxon>
        <taxon>Metazoa</taxon>
        <taxon>Spiralia</taxon>
        <taxon>Gnathifera</taxon>
        <taxon>Rotifera</taxon>
        <taxon>Eurotatoria</taxon>
        <taxon>Monogononta</taxon>
        <taxon>Pseudotrocha</taxon>
        <taxon>Ploima</taxon>
        <taxon>Brachionidae</taxon>
        <taxon>Brachionus</taxon>
    </lineage>
</organism>
<dbReference type="InterPro" id="IPR043502">
    <property type="entry name" value="DNA/RNA_pol_sf"/>
</dbReference>
<dbReference type="EMBL" id="REGN01008920">
    <property type="protein sequence ID" value="RNA02324.1"/>
    <property type="molecule type" value="Genomic_DNA"/>
</dbReference>
<dbReference type="OrthoDB" id="425014at2759"/>
<dbReference type="PROSITE" id="PS50878">
    <property type="entry name" value="RT_POL"/>
    <property type="match status" value="1"/>
</dbReference>
<dbReference type="InterPro" id="IPR000477">
    <property type="entry name" value="RT_dom"/>
</dbReference>
<evidence type="ECO:0000313" key="2">
    <source>
        <dbReference type="EMBL" id="RNA02324.1"/>
    </source>
</evidence>
<name>A0A3M7PTM1_BRAPC</name>
<sequence>MDGSGLQVDFVMPDRRKTRGTQVSGTLRVNALLYADDLVLICESMEILTECVRKLEAKTRQWGLTINARKTKWMTANCDAEDARLKIGGNPLERVDKFVYLGSMVSSKSTSAEETRRRISLGAFKFHQLRKTVSDQTALSTRTKARVYKATVLSTILYGAETWTCNDDDYAKLNRFHLRRLQQLAGPRRVGLTNAKLYLSAQTAPLENIVRRYRLRWAGHVRRYEENRWAKKVLFGDLIGGKQGRGRPRLEWTDCFESDLERAGIKKGRWTTMAKERTVWRDAISSLTSTSKK</sequence>
<reference evidence="2 3" key="1">
    <citation type="journal article" date="2018" name="Sci. Rep.">
        <title>Genomic signatures of local adaptation to the degree of environmental predictability in rotifers.</title>
        <authorList>
            <person name="Franch-Gras L."/>
            <person name="Hahn C."/>
            <person name="Garcia-Roger E.M."/>
            <person name="Carmona M.J."/>
            <person name="Serra M."/>
            <person name="Gomez A."/>
        </authorList>
    </citation>
    <scope>NUCLEOTIDE SEQUENCE [LARGE SCALE GENOMIC DNA]</scope>
    <source>
        <strain evidence="2">HYR1</strain>
    </source>
</reference>
<dbReference type="SUPFAM" id="SSF56672">
    <property type="entry name" value="DNA/RNA polymerases"/>
    <property type="match status" value="1"/>
</dbReference>
<dbReference type="PANTHER" id="PTHR47027">
    <property type="entry name" value="REVERSE TRANSCRIPTASE DOMAIN-CONTAINING PROTEIN"/>
    <property type="match status" value="1"/>
</dbReference>
<dbReference type="STRING" id="10195.A0A3M7PTM1"/>
<dbReference type="Pfam" id="PF00078">
    <property type="entry name" value="RVT_1"/>
    <property type="match status" value="1"/>
</dbReference>
<evidence type="ECO:0000259" key="1">
    <source>
        <dbReference type="PROSITE" id="PS50878"/>
    </source>
</evidence>
<dbReference type="Proteomes" id="UP000276133">
    <property type="component" value="Unassembled WGS sequence"/>
</dbReference>
<protein>
    <recommendedName>
        <fullName evidence="1">Reverse transcriptase domain-containing protein</fullName>
    </recommendedName>
</protein>
<comment type="caution">
    <text evidence="2">The sequence shown here is derived from an EMBL/GenBank/DDBJ whole genome shotgun (WGS) entry which is preliminary data.</text>
</comment>
<dbReference type="AlphaFoldDB" id="A0A3M7PTM1"/>
<evidence type="ECO:0000313" key="3">
    <source>
        <dbReference type="Proteomes" id="UP000276133"/>
    </source>
</evidence>
<accession>A0A3M7PTM1</accession>